<evidence type="ECO:0000256" key="1">
    <source>
        <dbReference type="SAM" id="SignalP"/>
    </source>
</evidence>
<protein>
    <submittedName>
        <fullName evidence="2">Integrin alpha 1</fullName>
    </submittedName>
</protein>
<dbReference type="GO" id="GO:0007229">
    <property type="term" value="P:integrin-mediated signaling pathway"/>
    <property type="evidence" value="ECO:0007669"/>
    <property type="project" value="UniProtKB-KW"/>
</dbReference>
<dbReference type="KEGG" id="dpl:KGM_207779"/>
<keyword evidence="1" id="KW-0732">Signal</keyword>
<organism evidence="2 3">
    <name type="scientific">Danaus plexippus plexippus</name>
    <dbReference type="NCBI Taxonomy" id="278856"/>
    <lineage>
        <taxon>Eukaryota</taxon>
        <taxon>Metazoa</taxon>
        <taxon>Ecdysozoa</taxon>
        <taxon>Arthropoda</taxon>
        <taxon>Hexapoda</taxon>
        <taxon>Insecta</taxon>
        <taxon>Pterygota</taxon>
        <taxon>Neoptera</taxon>
        <taxon>Endopterygota</taxon>
        <taxon>Lepidoptera</taxon>
        <taxon>Glossata</taxon>
        <taxon>Ditrysia</taxon>
        <taxon>Papilionoidea</taxon>
        <taxon>Nymphalidae</taxon>
        <taxon>Danainae</taxon>
        <taxon>Danaini</taxon>
        <taxon>Danaina</taxon>
        <taxon>Danaus</taxon>
        <taxon>Danaus</taxon>
    </lineage>
</organism>
<comment type="caution">
    <text evidence="2">The sequence shown here is derived from an EMBL/GenBank/DDBJ whole genome shotgun (WGS) entry which is preliminary data.</text>
</comment>
<dbReference type="Proteomes" id="UP000007151">
    <property type="component" value="Unassembled WGS sequence"/>
</dbReference>
<keyword evidence="3" id="KW-1185">Reference proteome</keyword>
<evidence type="ECO:0000313" key="3">
    <source>
        <dbReference type="Proteomes" id="UP000007151"/>
    </source>
</evidence>
<feature type="chain" id="PRO_5011112132" evidence="1">
    <location>
        <begin position="22"/>
        <end position="59"/>
    </location>
</feature>
<feature type="signal peptide" evidence="1">
    <location>
        <begin position="1"/>
        <end position="21"/>
    </location>
</feature>
<name>A0A212ERY6_DANPL</name>
<evidence type="ECO:0000313" key="2">
    <source>
        <dbReference type="EMBL" id="OWR44260.1"/>
    </source>
</evidence>
<gene>
    <name evidence="2" type="ORF">KGM_207779</name>
</gene>
<dbReference type="InParanoid" id="A0A212ERY6"/>
<dbReference type="eggNOG" id="ENOG502TCRF">
    <property type="taxonomic scope" value="Eukaryota"/>
</dbReference>
<reference evidence="2 3" key="1">
    <citation type="journal article" date="2011" name="Cell">
        <title>The monarch butterfly genome yields insights into long-distance migration.</title>
        <authorList>
            <person name="Zhan S."/>
            <person name="Merlin C."/>
            <person name="Boore J.L."/>
            <person name="Reppert S.M."/>
        </authorList>
    </citation>
    <scope>NUCLEOTIDE SEQUENCE [LARGE SCALE GENOMIC DNA]</scope>
    <source>
        <strain evidence="2">F-2</strain>
    </source>
</reference>
<proteinExistence type="predicted"/>
<sequence length="59" mass="6664">MARKISYSCVLFLCILYSVTSFNLEPRIPVIKFGEPGSYFGFSVAEHLTISNEGQKTSW</sequence>
<dbReference type="EMBL" id="AGBW02012896">
    <property type="protein sequence ID" value="OWR44260.1"/>
    <property type="molecule type" value="Genomic_DNA"/>
</dbReference>
<dbReference type="AlphaFoldDB" id="A0A212ERY6"/>
<accession>A0A212ERY6</accession>
<keyword evidence="2" id="KW-0401">Integrin</keyword>